<evidence type="ECO:0000313" key="2">
    <source>
        <dbReference type="Proteomes" id="UP000654370"/>
    </source>
</evidence>
<protein>
    <submittedName>
        <fullName evidence="1">Uncharacterized protein</fullName>
    </submittedName>
</protein>
<accession>A0A8H7PF05</accession>
<dbReference type="EMBL" id="JAEPQZ010000016">
    <property type="protein sequence ID" value="KAG2172721.1"/>
    <property type="molecule type" value="Genomic_DNA"/>
</dbReference>
<name>A0A8H7PF05_MORIS</name>
<proteinExistence type="predicted"/>
<evidence type="ECO:0000313" key="1">
    <source>
        <dbReference type="EMBL" id="KAG2172721.1"/>
    </source>
</evidence>
<comment type="caution">
    <text evidence="1">The sequence shown here is derived from an EMBL/GenBank/DDBJ whole genome shotgun (WGS) entry which is preliminary data.</text>
</comment>
<organism evidence="1 2">
    <name type="scientific">Mortierella isabellina</name>
    <name type="common">Filamentous fungus</name>
    <name type="synonym">Umbelopsis isabellina</name>
    <dbReference type="NCBI Taxonomy" id="91625"/>
    <lineage>
        <taxon>Eukaryota</taxon>
        <taxon>Fungi</taxon>
        <taxon>Fungi incertae sedis</taxon>
        <taxon>Mucoromycota</taxon>
        <taxon>Mucoromycotina</taxon>
        <taxon>Umbelopsidomycetes</taxon>
        <taxon>Umbelopsidales</taxon>
        <taxon>Umbelopsidaceae</taxon>
        <taxon>Umbelopsis</taxon>
    </lineage>
</organism>
<keyword evidence="2" id="KW-1185">Reference proteome</keyword>
<dbReference type="Proteomes" id="UP000654370">
    <property type="component" value="Unassembled WGS sequence"/>
</dbReference>
<reference evidence="1" key="1">
    <citation type="submission" date="2020-12" db="EMBL/GenBank/DDBJ databases">
        <title>Metabolic potential, ecology and presence of endohyphal bacteria is reflected in genomic diversity of Mucoromycotina.</title>
        <authorList>
            <person name="Muszewska A."/>
            <person name="Okrasinska A."/>
            <person name="Steczkiewicz K."/>
            <person name="Drgas O."/>
            <person name="Orlowska M."/>
            <person name="Perlinska-Lenart U."/>
            <person name="Aleksandrzak-Piekarczyk T."/>
            <person name="Szatraj K."/>
            <person name="Zielenkiewicz U."/>
            <person name="Pilsyk S."/>
            <person name="Malc E."/>
            <person name="Mieczkowski P."/>
            <person name="Kruszewska J.S."/>
            <person name="Biernat P."/>
            <person name="Pawlowska J."/>
        </authorList>
    </citation>
    <scope>NUCLEOTIDE SEQUENCE</scope>
    <source>
        <strain evidence="1">WA0000067209</strain>
    </source>
</reference>
<dbReference type="AlphaFoldDB" id="A0A8H7PF05"/>
<gene>
    <name evidence="1" type="ORF">INT43_000068</name>
</gene>
<sequence length="176" mass="20109">MQDWKTTITFSIHLSERLHIHESESYTDSPLISEVEQAVDIVRLPTLPAEAPLPTNIPETFELATGNSDQYLWLDAPGAGHRKSPPRQRLLNNAAYVKNLRAWQEQLPNGQQRLVNPLLDWTQVTANAPSIRELRGGWNPKVVIYRSSLIITPTLFLSVFEDFRFKRGRTGIHQIM</sequence>